<evidence type="ECO:0000259" key="5">
    <source>
        <dbReference type="Pfam" id="PF03815"/>
    </source>
</evidence>
<comment type="similarity">
    <text evidence="1">Belongs to the RRN3 family.</text>
</comment>
<feature type="transmembrane region" description="Helical" evidence="3">
    <location>
        <begin position="1006"/>
        <end position="1026"/>
    </location>
</feature>
<dbReference type="Gene3D" id="6.10.250.440">
    <property type="match status" value="1"/>
</dbReference>
<dbReference type="EMBL" id="SPOI01000119">
    <property type="protein sequence ID" value="TIB36802.1"/>
    <property type="molecule type" value="Genomic_DNA"/>
</dbReference>
<dbReference type="GO" id="GO:0006361">
    <property type="term" value="P:transcription initiation at RNA polymerase I promoter"/>
    <property type="evidence" value="ECO:0007669"/>
    <property type="project" value="InterPro"/>
</dbReference>
<dbReference type="GO" id="GO:0004197">
    <property type="term" value="F:cysteine-type endopeptidase activity"/>
    <property type="evidence" value="ECO:0007669"/>
    <property type="project" value="InterPro"/>
</dbReference>
<reference evidence="6 7" key="1">
    <citation type="submission" date="2019-03" db="EMBL/GenBank/DDBJ databases">
        <title>Sequencing 23 genomes of Wallemia ichthyophaga.</title>
        <authorList>
            <person name="Gostincar C."/>
        </authorList>
    </citation>
    <scope>NUCLEOTIDE SEQUENCE [LARGE SCALE GENOMIC DNA]</scope>
    <source>
        <strain evidence="6 7">EXF-6200</strain>
    </source>
</reference>
<comment type="caution">
    <text evidence="6">The sequence shown here is derived from an EMBL/GenBank/DDBJ whole genome shotgun (WGS) entry which is preliminary data.</text>
</comment>
<feature type="transmembrane region" description="Helical" evidence="3">
    <location>
        <begin position="699"/>
        <end position="720"/>
    </location>
</feature>
<dbReference type="PANTHER" id="PTHR12790">
    <property type="entry name" value="TRANSCRIPTION INITIATION FACTOR IA RRN3"/>
    <property type="match status" value="1"/>
</dbReference>
<organism evidence="6 7">
    <name type="scientific">Wallemia ichthyophaga</name>
    <dbReference type="NCBI Taxonomy" id="245174"/>
    <lineage>
        <taxon>Eukaryota</taxon>
        <taxon>Fungi</taxon>
        <taxon>Dikarya</taxon>
        <taxon>Basidiomycota</taxon>
        <taxon>Wallemiomycotina</taxon>
        <taxon>Wallemiomycetes</taxon>
        <taxon>Wallemiales</taxon>
        <taxon>Wallemiaceae</taxon>
        <taxon>Wallemia</taxon>
    </lineage>
</organism>
<dbReference type="GO" id="GO:0001181">
    <property type="term" value="F:RNA polymerase I general transcription initiation factor activity"/>
    <property type="evidence" value="ECO:0007669"/>
    <property type="project" value="InterPro"/>
</dbReference>
<evidence type="ECO:0000256" key="2">
    <source>
        <dbReference type="SAM" id="MobiDB-lite"/>
    </source>
</evidence>
<feature type="compositionally biased region" description="Polar residues" evidence="2">
    <location>
        <begin position="1333"/>
        <end position="1344"/>
    </location>
</feature>
<dbReference type="Proteomes" id="UP000310689">
    <property type="component" value="Unassembled WGS sequence"/>
</dbReference>
<sequence length="1858" mass="209079">MNVDGSHQLSNTKESFLNKFYVSFVNDAIEKKKEGESGPYEELISQFTSTGVHEYDKLKPWLDALANVISHLDKSHLPLVEAIMSLAWTISSPSFVSTYMAFVSMLISAHPQYTKLLLAKVIKGLTHQAGSKALENVEHVPENERLTRRIVFDRLHGLLNKLLDLVPTLPSLLQPILIRHFPHKRENKVQQVTYMRNLLSIISYCPALTDEIFGLIIDRTIQIDVEIQVELDDLDEELEDETEAIFENEPDIFERSVDRTYSDEESSDDSDDEFGFLSDLSSDDGLSDNGSQEAPMQVSAIKDLVQKLDGMLYMIFEYLDKSVRNQEVQLDQFSTLLSVFERTILPTFRSRYTQFILFKYSSYNAHFADIFQGMLLSKAMFQNEEPSVTRVVAASYLASYVSRAKFIDANATKHVVGLMCDYIANELDNIPQPITNFRLNTYSVWYAIVQAVFYIFCFRWRDLMLANDDETVFDHAEALPTGSKTWISGLDVLQRAILSPLNPLKVCASTVVNQFAKVSQFAGFLYCHSIIESNKRSDVTPATMASLTSSLLGVTPGQNAESQQKDTQTRSLAVTKNNGSEIELDSFFPFDPYRLPRTQKFIDDIYRNWDEVAINTGEEDESDEESEQMSKSNPSQSLGKQLNPKRESYKVRLQRNKSISWLSGPKPPQQLLGPENHYIPHRLRFLGKLEKRTLSSTNWFRNGVVILVIYALWIIANALLAKYSWYQSSTSLGTPEMLSCTSSFWSRLDGCGLDGTLCQPFETQPMPYRCPRGCESTTLANKRTVGLNEPNGMTLVVGGGQEGEPLASSIYRADSWICSSAYHASAISKSKGGCGAVRQIGQHTGYIGSTKNGIDSVSFPSSFPSSYIFEDDVESSHCEDYRMPILAFNIVMSVLVSLILSPKPLVYYWTLICMGYWNNALASEPRSIPPDLEGAFKDFLPMLFVAYCIWRLVVRFCLPFWRNMPIERTVLTLVPFWLGLLVTVLGKSPLDRLYGPDIADNPDAVVTIVIVVIIIVVLGLNQARVFRNTGKFWLYIKWYFLLGLFVIMPACLLPTLSFRLHHYILALLLLPLTALPTRVSIICQCFLIGLLINGVQRWGMDSVLQTKESLRRDAALGSALPSFDSFENNTISWEAIPSNMDDSWDGFELLINDVLRLKANASTHSYTFERNDTSVPYFARLAYANGDEAGDFTKAATVFINNDTMQRRRMNFESSGGLGYQNGYNTLQYFPSPGGYIAPPPHPQDYGLRVPAQFDKSGLRVWLDAFIKLPPARVLRYSALTVLIIIGRQLEYRPQQSHYRAQPQPQPQPQLQPQTQLQPQPQLQPQLQPQQPSQSAAPSVRFQQPSAKPAKPPSKANPKRRRKPTCEQRSYGPGKRLKYQYSECTGTRKAVCIGINYVGTDNELGGCQNDADKVRKFLIKRCGYKPQNIMLLKDSNDTDTSMQPTKKNMLAAMRWLVDGAKLNDALFFHYSGHGGRTKDLDGDEDDGFDETVYPVDFQKKGHLVDDTMYDELVAPLPAVQHSTCLLLVSLFEEMKRFNDGTDDSNGDVKQPNILKEASKELFSHRLPNGMISPLHDAYYFSKKLFTGKTEDKKQKKKAFSPADVIMFAAAKDTQTAADAGQSGAMSYAFLSTLYKNRDEDMSFIDLLNATIMASLEKTLFQLKFTSKQLSKQSKKAEKDETVEKNKLKNALSKGNEDTARIYASNAIRKKNESLNLLRLSSRVDSVASRVETAVTMRTVSNSMKSVVGGMDKAMSTMNLDLMSSIMDKFETQFSDLDSHTNYMESTMHNAAEAQSTPPDAVDGLVQQVADEAGLEISQKIGAQHVDDVPELQQQEAPPEKERDEDELMKRLKALRPAA</sequence>
<feature type="compositionally biased region" description="Polar residues" evidence="2">
    <location>
        <begin position="629"/>
        <end position="640"/>
    </location>
</feature>
<keyword evidence="3" id="KW-0472">Membrane</keyword>
<dbReference type="PANTHER" id="PTHR12790:SF0">
    <property type="entry name" value="RNA POLYMERASE I-SPECIFIC TRANSCRIPTION INITIATION FACTOR RRN3-RELATED"/>
    <property type="match status" value="1"/>
</dbReference>
<feature type="region of interest" description="Disordered" evidence="2">
    <location>
        <begin position="617"/>
        <end position="644"/>
    </location>
</feature>
<dbReference type="Pfam" id="PF03815">
    <property type="entry name" value="LCCL"/>
    <property type="match status" value="1"/>
</dbReference>
<feature type="compositionally biased region" description="Low complexity" evidence="2">
    <location>
        <begin position="1311"/>
        <end position="1332"/>
    </location>
</feature>
<evidence type="ECO:0000313" key="7">
    <source>
        <dbReference type="Proteomes" id="UP000310689"/>
    </source>
</evidence>
<dbReference type="GO" id="GO:0006508">
    <property type="term" value="P:proteolysis"/>
    <property type="evidence" value="ECO:0007669"/>
    <property type="project" value="InterPro"/>
</dbReference>
<dbReference type="InterPro" id="IPR004043">
    <property type="entry name" value="LCCL"/>
</dbReference>
<keyword evidence="3" id="KW-0812">Transmembrane</keyword>
<dbReference type="SUPFAM" id="SSF69848">
    <property type="entry name" value="LCCL domain"/>
    <property type="match status" value="1"/>
</dbReference>
<dbReference type="InterPro" id="IPR005024">
    <property type="entry name" value="Snf7_fam"/>
</dbReference>
<dbReference type="GO" id="GO:0001042">
    <property type="term" value="F:RNA polymerase I core binding"/>
    <property type="evidence" value="ECO:0007669"/>
    <property type="project" value="TreeGrafter"/>
</dbReference>
<dbReference type="Pfam" id="PF00656">
    <property type="entry name" value="Peptidase_C14"/>
    <property type="match status" value="1"/>
</dbReference>
<gene>
    <name evidence="6" type="ORF">E3P86_02391</name>
</gene>
<feature type="compositionally biased region" description="Low complexity" evidence="2">
    <location>
        <begin position="1345"/>
        <end position="1356"/>
    </location>
</feature>
<name>A0A4T0J5W9_WALIC</name>
<dbReference type="Pfam" id="PF05327">
    <property type="entry name" value="RRN3"/>
    <property type="match status" value="1"/>
</dbReference>
<evidence type="ECO:0000259" key="4">
    <source>
        <dbReference type="Pfam" id="PF00656"/>
    </source>
</evidence>
<protein>
    <submittedName>
        <fullName evidence="6">Uncharacterized protein</fullName>
    </submittedName>
</protein>
<dbReference type="InterPro" id="IPR007991">
    <property type="entry name" value="RNA_pol_I_trans_ini_fac_RRN3"/>
</dbReference>
<dbReference type="GO" id="GO:0005634">
    <property type="term" value="C:nucleus"/>
    <property type="evidence" value="ECO:0007669"/>
    <property type="project" value="TreeGrafter"/>
</dbReference>
<keyword evidence="3" id="KW-1133">Transmembrane helix</keyword>
<feature type="compositionally biased region" description="Acidic residues" evidence="2">
    <location>
        <begin position="617"/>
        <end position="627"/>
    </location>
</feature>
<proteinExistence type="inferred from homology"/>
<feature type="transmembrane region" description="Helical" evidence="3">
    <location>
        <begin position="939"/>
        <end position="958"/>
    </location>
</feature>
<dbReference type="InterPro" id="IPR011600">
    <property type="entry name" value="Pept_C14_caspase"/>
</dbReference>
<evidence type="ECO:0000313" key="6">
    <source>
        <dbReference type="EMBL" id="TIB36802.1"/>
    </source>
</evidence>
<feature type="region of interest" description="Disordered" evidence="2">
    <location>
        <begin position="1821"/>
        <end position="1845"/>
    </location>
</feature>
<feature type="transmembrane region" description="Helical" evidence="3">
    <location>
        <begin position="883"/>
        <end position="901"/>
    </location>
</feature>
<feature type="domain" description="LCCL" evidence="5">
    <location>
        <begin position="740"/>
        <end position="861"/>
    </location>
</feature>
<feature type="transmembrane region" description="Helical" evidence="3">
    <location>
        <begin position="970"/>
        <end position="986"/>
    </location>
</feature>
<feature type="region of interest" description="Disordered" evidence="2">
    <location>
        <begin position="1296"/>
        <end position="1372"/>
    </location>
</feature>
<dbReference type="Gene3D" id="3.40.50.12660">
    <property type="match status" value="1"/>
</dbReference>
<dbReference type="InterPro" id="IPR036609">
    <property type="entry name" value="LCCL_sf"/>
</dbReference>
<evidence type="ECO:0000256" key="1">
    <source>
        <dbReference type="ARBA" id="ARBA00010098"/>
    </source>
</evidence>
<accession>A0A4T0J5W9</accession>
<dbReference type="GO" id="GO:0007034">
    <property type="term" value="P:vacuolar transport"/>
    <property type="evidence" value="ECO:0007669"/>
    <property type="project" value="InterPro"/>
</dbReference>
<feature type="transmembrane region" description="Helical" evidence="3">
    <location>
        <begin position="1038"/>
        <end position="1057"/>
    </location>
</feature>
<feature type="domain" description="Peptidase C14 caspase" evidence="4">
    <location>
        <begin position="1387"/>
        <end position="1649"/>
    </location>
</feature>
<dbReference type="Pfam" id="PF03357">
    <property type="entry name" value="Snf7"/>
    <property type="match status" value="1"/>
</dbReference>
<dbReference type="Gene3D" id="2.170.130.20">
    <property type="entry name" value="LCCL-like domain"/>
    <property type="match status" value="1"/>
</dbReference>
<evidence type="ECO:0000256" key="3">
    <source>
        <dbReference type="SAM" id="Phobius"/>
    </source>
</evidence>
<dbReference type="SUPFAM" id="SSF81995">
    <property type="entry name" value="beta-sandwich domain of Sec23/24"/>
    <property type="match status" value="1"/>
</dbReference>